<dbReference type="SUPFAM" id="SSF51445">
    <property type="entry name" value="(Trans)glycosidases"/>
    <property type="match status" value="1"/>
</dbReference>
<feature type="region of interest" description="Disordered" evidence="5">
    <location>
        <begin position="1"/>
        <end position="25"/>
    </location>
</feature>
<reference evidence="8 9" key="1">
    <citation type="submission" date="2023-08" db="EMBL/GenBank/DDBJ databases">
        <title>Nocardioides seae sp. nov., a bacterium isolated from a soil.</title>
        <authorList>
            <person name="Wang X."/>
        </authorList>
    </citation>
    <scope>NUCLEOTIDE SEQUENCE [LARGE SCALE GENOMIC DNA]</scope>
    <source>
        <strain evidence="8 9">YZH12</strain>
    </source>
</reference>
<comment type="caution">
    <text evidence="8">The sequence shown here is derived from an EMBL/GenBank/DDBJ whole genome shotgun (WGS) entry which is preliminary data.</text>
</comment>
<feature type="transmembrane region" description="Helical" evidence="6">
    <location>
        <begin position="730"/>
        <end position="751"/>
    </location>
</feature>
<evidence type="ECO:0000256" key="6">
    <source>
        <dbReference type="SAM" id="Phobius"/>
    </source>
</evidence>
<organism evidence="8 9">
    <name type="scientific">Nocardioides imazamoxiresistens</name>
    <dbReference type="NCBI Taxonomy" id="3231893"/>
    <lineage>
        <taxon>Bacteria</taxon>
        <taxon>Bacillati</taxon>
        <taxon>Actinomycetota</taxon>
        <taxon>Actinomycetes</taxon>
        <taxon>Propionibacteriales</taxon>
        <taxon>Nocardioidaceae</taxon>
        <taxon>Nocardioides</taxon>
    </lineage>
</organism>
<keyword evidence="6" id="KW-1133">Transmembrane helix</keyword>
<name>A0ABU3PUL3_9ACTN</name>
<dbReference type="EMBL" id="JAVYII010000002">
    <property type="protein sequence ID" value="MDT9592470.1"/>
    <property type="molecule type" value="Genomic_DNA"/>
</dbReference>
<feature type="transmembrane region" description="Helical" evidence="6">
    <location>
        <begin position="524"/>
        <end position="548"/>
    </location>
</feature>
<keyword evidence="3 4" id="KW-0326">Glycosidase</keyword>
<protein>
    <submittedName>
        <fullName evidence="8">OpgC domain-containing protein</fullName>
    </submittedName>
</protein>
<accession>A0ABU3PUL3</accession>
<dbReference type="Proteomes" id="UP001268542">
    <property type="component" value="Unassembled WGS sequence"/>
</dbReference>
<evidence type="ECO:0000256" key="4">
    <source>
        <dbReference type="PROSITE-ProRule" id="PRU01100"/>
    </source>
</evidence>
<feature type="transmembrane region" description="Helical" evidence="6">
    <location>
        <begin position="811"/>
        <end position="834"/>
    </location>
</feature>
<feature type="transmembrane region" description="Helical" evidence="6">
    <location>
        <begin position="33"/>
        <end position="49"/>
    </location>
</feature>
<dbReference type="Pfam" id="PF10129">
    <property type="entry name" value="OpgC_C"/>
    <property type="match status" value="1"/>
</dbReference>
<feature type="transmembrane region" description="Helical" evidence="6">
    <location>
        <begin position="454"/>
        <end position="475"/>
    </location>
</feature>
<feature type="compositionally biased region" description="Low complexity" evidence="5">
    <location>
        <begin position="1"/>
        <end position="19"/>
    </location>
</feature>
<evidence type="ECO:0000256" key="1">
    <source>
        <dbReference type="ARBA" id="ARBA00007754"/>
    </source>
</evidence>
<dbReference type="PANTHER" id="PTHR40079:SF4">
    <property type="entry name" value="GH26 DOMAIN-CONTAINING PROTEIN-RELATED"/>
    <property type="match status" value="1"/>
</dbReference>
<evidence type="ECO:0000259" key="7">
    <source>
        <dbReference type="PROSITE" id="PS51764"/>
    </source>
</evidence>
<gene>
    <name evidence="8" type="primary">opgC</name>
    <name evidence="8" type="ORF">RDV89_05290</name>
</gene>
<dbReference type="InterPro" id="IPR017853">
    <property type="entry name" value="GH"/>
</dbReference>
<dbReference type="PANTHER" id="PTHR40079">
    <property type="entry name" value="MANNAN ENDO-1,4-BETA-MANNOSIDASE E-RELATED"/>
    <property type="match status" value="1"/>
</dbReference>
<evidence type="ECO:0000256" key="5">
    <source>
        <dbReference type="SAM" id="MobiDB-lite"/>
    </source>
</evidence>
<keyword evidence="9" id="KW-1185">Reference proteome</keyword>
<dbReference type="InterPro" id="IPR022790">
    <property type="entry name" value="GH26_dom"/>
</dbReference>
<keyword evidence="2 4" id="KW-0378">Hydrolase</keyword>
<feature type="active site" description="Nucleophile" evidence="4">
    <location>
        <position position="343"/>
    </location>
</feature>
<feature type="transmembrane region" description="Helical" evidence="6">
    <location>
        <begin position="779"/>
        <end position="799"/>
    </location>
</feature>
<keyword evidence="6" id="KW-0472">Membrane</keyword>
<dbReference type="PROSITE" id="PS51764">
    <property type="entry name" value="GH26"/>
    <property type="match status" value="1"/>
</dbReference>
<dbReference type="RefSeq" id="WP_315731898.1">
    <property type="nucleotide sequence ID" value="NZ_JAVYII010000002.1"/>
</dbReference>
<sequence length="875" mass="97123">MTAARATATTGTTTTAPTAGHGDAHRRTGRGPLVLLCLGLLVSLLSWVTPAQAAETDDDAPPALPAAGSPWFGPSLTWTEDSAADYADRLGQSPSLYTQRVNYPLGDDDETYLRQFVEQAATQGAVAVVSLEPVLPLGELTPAHAEELADELVELHDELDTFFLVRFAPEMNGTWYGWGQQPRAYVEAFRTVADAVHDATPHAAMVWSPVYGAGYPYGAAYGDVDPDRVAETQELDTNGSGRLDEGDDPYEPYWPGEDAVDWVGLTLYHFGPDRGRIDNDVELETGGETGDLETSEGFELDRVADPDAYRQRLEERFNYNTGNGGTPFYERFAEGYELPMLVETGALWIPDDAGDPELDIKRDWWQQVFEADDDYPLVRGISWLEQRRPEAEAGDRVVDWRATRTDELTEALRADLAADGVTTGPVTRVLDQDAGNTATAQGRQVAADDVGAEMGWIVFCAAVLAILFVLAGIAGKWIPSWRYPNENDPRDQRLDLFRGWIILAVVITHIEVTSPYSYISLNAIGAITGAEMFVLLSGIVLGMIYLPTVRKLGEWPTAVVMWRRARKQYLVALAVVMIVYLLGLLPFIDATVITTFTDRGTGENGEAVTGQVYDLYANAPRLFDYPPPWYAVQQFLLLEMGPWVFNIMGLFVVLSLLLPVLMWFVKRGLWWLVLAVSWALFVWNSIDEVHVLPSQFEAVFPLLTWQIAFTHGLVLGVYRRQVTRALVSRAGKIACTVFVLGYAGSLVWLWLAHSYGYSASPFPEGAYGWLYDNAYTRVFLQPGRLVDLALMIVVAYAVLTTMWKPIDKVVGWFWTPLGSSSLYVFIVHVFFVLAVGNIPGLDRGSLWQGTLIHTAVLALIWLMVRKKFLFSVIPR</sequence>
<dbReference type="Gene3D" id="3.20.20.80">
    <property type="entry name" value="Glycosidases"/>
    <property type="match status" value="1"/>
</dbReference>
<evidence type="ECO:0000313" key="8">
    <source>
        <dbReference type="EMBL" id="MDT9592470.1"/>
    </source>
</evidence>
<evidence type="ECO:0000256" key="2">
    <source>
        <dbReference type="ARBA" id="ARBA00022801"/>
    </source>
</evidence>
<comment type="similarity">
    <text evidence="1 4">Belongs to the glycosyl hydrolase 26 family.</text>
</comment>
<dbReference type="InterPro" id="IPR000805">
    <property type="entry name" value="Glyco_hydro_26"/>
</dbReference>
<dbReference type="InterPro" id="IPR014550">
    <property type="entry name" value="UCP028704_OpgC"/>
</dbReference>
<proteinExistence type="inferred from homology"/>
<evidence type="ECO:0000313" key="9">
    <source>
        <dbReference type="Proteomes" id="UP001268542"/>
    </source>
</evidence>
<keyword evidence="6" id="KW-0812">Transmembrane</keyword>
<feature type="active site" description="Proton donor" evidence="4">
    <location>
        <position position="170"/>
    </location>
</feature>
<feature type="transmembrane region" description="Helical" evidence="6">
    <location>
        <begin position="698"/>
        <end position="718"/>
    </location>
</feature>
<feature type="transmembrane region" description="Helical" evidence="6">
    <location>
        <begin position="496"/>
        <end position="518"/>
    </location>
</feature>
<feature type="transmembrane region" description="Helical" evidence="6">
    <location>
        <begin position="569"/>
        <end position="588"/>
    </location>
</feature>
<feature type="transmembrane region" description="Helical" evidence="6">
    <location>
        <begin position="643"/>
        <end position="664"/>
    </location>
</feature>
<feature type="domain" description="GH26" evidence="7">
    <location>
        <begin position="54"/>
        <end position="413"/>
    </location>
</feature>
<evidence type="ECO:0000256" key="3">
    <source>
        <dbReference type="ARBA" id="ARBA00023295"/>
    </source>
</evidence>
<feature type="transmembrane region" description="Helical" evidence="6">
    <location>
        <begin position="846"/>
        <end position="864"/>
    </location>
</feature>
<feature type="transmembrane region" description="Helical" evidence="6">
    <location>
        <begin position="669"/>
        <end position="686"/>
    </location>
</feature>